<evidence type="ECO:0000313" key="2">
    <source>
        <dbReference type="EMBL" id="PZC77522.1"/>
    </source>
</evidence>
<accession>A0A2W1BQY0</accession>
<reference evidence="2 3" key="1">
    <citation type="journal article" date="2017" name="BMC Biol.">
        <title>Genomic innovations, transcriptional plasticity and gene loss underlying the evolution and divergence of two highly polyphagous and invasive Helicoverpa pest species.</title>
        <authorList>
            <person name="Pearce S.L."/>
            <person name="Clarke D.F."/>
            <person name="East P.D."/>
            <person name="Elfekih S."/>
            <person name="Gordon K.H."/>
            <person name="Jermiin L.S."/>
            <person name="McGaughran A."/>
            <person name="Oakeshott J.G."/>
            <person name="Papanikolaou A."/>
            <person name="Perera O.P."/>
            <person name="Rane R.V."/>
            <person name="Richards S."/>
            <person name="Tay W.T."/>
            <person name="Walsh T.K."/>
            <person name="Anderson A."/>
            <person name="Anderson C.J."/>
            <person name="Asgari S."/>
            <person name="Board P.G."/>
            <person name="Bretschneider A."/>
            <person name="Campbell P.M."/>
            <person name="Chertemps T."/>
            <person name="Christeller J.T."/>
            <person name="Coppin C.W."/>
            <person name="Downes S.J."/>
            <person name="Duan G."/>
            <person name="Farnsworth C.A."/>
            <person name="Good R.T."/>
            <person name="Han L.B."/>
            <person name="Han Y.C."/>
            <person name="Hatje K."/>
            <person name="Horne I."/>
            <person name="Huang Y.P."/>
            <person name="Hughes D.S."/>
            <person name="Jacquin-Joly E."/>
            <person name="James W."/>
            <person name="Jhangiani S."/>
            <person name="Kollmar M."/>
            <person name="Kuwar S.S."/>
            <person name="Li S."/>
            <person name="Liu N.Y."/>
            <person name="Maibeche M.T."/>
            <person name="Miller J.R."/>
            <person name="Montagne N."/>
            <person name="Perry T."/>
            <person name="Qu J."/>
            <person name="Song S.V."/>
            <person name="Sutton G.G."/>
            <person name="Vogel H."/>
            <person name="Walenz B.P."/>
            <person name="Xu W."/>
            <person name="Zhang H.J."/>
            <person name="Zou Z."/>
            <person name="Batterham P."/>
            <person name="Edwards O.R."/>
            <person name="Feyereisen R."/>
            <person name="Gibbs R.A."/>
            <person name="Heckel D.G."/>
            <person name="McGrath A."/>
            <person name="Robin C."/>
            <person name="Scherer S.E."/>
            <person name="Worley K.C."/>
            <person name="Wu Y.D."/>
        </authorList>
    </citation>
    <scope>NUCLEOTIDE SEQUENCE [LARGE SCALE GENOMIC DNA]</scope>
    <source>
        <strain evidence="2">Harm_GR_Male_#8</strain>
        <tissue evidence="2">Whole organism</tissue>
    </source>
</reference>
<keyword evidence="3" id="KW-1185">Reference proteome</keyword>
<evidence type="ECO:0000256" key="1">
    <source>
        <dbReference type="SAM" id="MobiDB-lite"/>
    </source>
</evidence>
<evidence type="ECO:0000313" key="3">
    <source>
        <dbReference type="Proteomes" id="UP000249218"/>
    </source>
</evidence>
<gene>
    <name evidence="2" type="primary">HaOG203235</name>
    <name evidence="2" type="ORF">B5X24_HaOG203235</name>
</gene>
<name>A0A2W1BQY0_HELAM</name>
<organism evidence="2 3">
    <name type="scientific">Helicoverpa armigera</name>
    <name type="common">Cotton bollworm</name>
    <name type="synonym">Heliothis armigera</name>
    <dbReference type="NCBI Taxonomy" id="29058"/>
    <lineage>
        <taxon>Eukaryota</taxon>
        <taxon>Metazoa</taxon>
        <taxon>Ecdysozoa</taxon>
        <taxon>Arthropoda</taxon>
        <taxon>Hexapoda</taxon>
        <taxon>Insecta</taxon>
        <taxon>Pterygota</taxon>
        <taxon>Neoptera</taxon>
        <taxon>Endopterygota</taxon>
        <taxon>Lepidoptera</taxon>
        <taxon>Glossata</taxon>
        <taxon>Ditrysia</taxon>
        <taxon>Noctuoidea</taxon>
        <taxon>Noctuidae</taxon>
        <taxon>Heliothinae</taxon>
        <taxon>Helicoverpa</taxon>
    </lineage>
</organism>
<dbReference type="AlphaFoldDB" id="A0A2W1BQY0"/>
<protein>
    <submittedName>
        <fullName evidence="2">Uncharacterized protein</fullName>
    </submittedName>
</protein>
<sequence length="78" mass="9007">MTEYFRSSESMEAIVSRMTALNGSKWSKDPYSSTSKDQYPSTSKDLYPSTSKDPCYRHLQISIRYGTHIHFISYISLV</sequence>
<dbReference type="EMBL" id="KZ149927">
    <property type="protein sequence ID" value="PZC77522.1"/>
    <property type="molecule type" value="Genomic_DNA"/>
</dbReference>
<dbReference type="Proteomes" id="UP000249218">
    <property type="component" value="Unassembled WGS sequence"/>
</dbReference>
<feature type="region of interest" description="Disordered" evidence="1">
    <location>
        <begin position="23"/>
        <end position="50"/>
    </location>
</feature>
<proteinExistence type="predicted"/>